<dbReference type="PROSITE" id="PS00873">
    <property type="entry name" value="NA_ALANINE_SYMP"/>
    <property type="match status" value="1"/>
</dbReference>
<feature type="transmembrane region" description="Helical" evidence="8">
    <location>
        <begin position="300"/>
        <end position="320"/>
    </location>
</feature>
<evidence type="ECO:0000256" key="6">
    <source>
        <dbReference type="ARBA" id="ARBA00022989"/>
    </source>
</evidence>
<evidence type="ECO:0000256" key="1">
    <source>
        <dbReference type="ARBA" id="ARBA00004651"/>
    </source>
</evidence>
<dbReference type="Proteomes" id="UP000313948">
    <property type="component" value="Chromosome"/>
</dbReference>
<dbReference type="InterPro" id="IPR001463">
    <property type="entry name" value="Na/Ala_symport"/>
</dbReference>
<feature type="transmembrane region" description="Helical" evidence="8">
    <location>
        <begin position="64"/>
        <end position="89"/>
    </location>
</feature>
<dbReference type="Gene3D" id="1.20.1740.10">
    <property type="entry name" value="Amino acid/polyamine transporter I"/>
    <property type="match status" value="1"/>
</dbReference>
<evidence type="ECO:0000256" key="5">
    <source>
        <dbReference type="ARBA" id="ARBA00022692"/>
    </source>
</evidence>
<feature type="transmembrane region" description="Helical" evidence="8">
    <location>
        <begin position="351"/>
        <end position="369"/>
    </location>
</feature>
<keyword evidence="10" id="KW-1185">Reference proteome</keyword>
<dbReference type="NCBIfam" id="TIGR00835">
    <property type="entry name" value="agcS"/>
    <property type="match status" value="1"/>
</dbReference>
<dbReference type="PANTHER" id="PTHR30330:SF1">
    <property type="entry name" value="AMINO-ACID CARRIER PROTEIN ALST"/>
    <property type="match status" value="1"/>
</dbReference>
<evidence type="ECO:0000313" key="10">
    <source>
        <dbReference type="Proteomes" id="UP000313948"/>
    </source>
</evidence>
<feature type="transmembrane region" description="Helical" evidence="8">
    <location>
        <begin position="181"/>
        <end position="203"/>
    </location>
</feature>
<evidence type="ECO:0000256" key="8">
    <source>
        <dbReference type="RuleBase" id="RU363064"/>
    </source>
</evidence>
<organism evidence="9 10">
    <name type="scientific">Georgenia wutianyii</name>
    <dbReference type="NCBI Taxonomy" id="2585135"/>
    <lineage>
        <taxon>Bacteria</taxon>
        <taxon>Bacillati</taxon>
        <taxon>Actinomycetota</taxon>
        <taxon>Actinomycetes</taxon>
        <taxon>Micrococcales</taxon>
        <taxon>Bogoriellaceae</taxon>
        <taxon>Georgenia</taxon>
    </lineage>
</organism>
<keyword evidence="3 8" id="KW-0813">Transport</keyword>
<keyword evidence="7 8" id="KW-0472">Membrane</keyword>
<feature type="transmembrane region" description="Helical" evidence="8">
    <location>
        <begin position="140"/>
        <end position="161"/>
    </location>
</feature>
<keyword evidence="8" id="KW-0769">Symport</keyword>
<comment type="subcellular location">
    <subcellularLocation>
        <location evidence="1 8">Cell membrane</location>
        <topology evidence="1 8">Multi-pass membrane protein</topology>
    </subcellularLocation>
</comment>
<accession>A0ABX5VQU4</accession>
<evidence type="ECO:0000256" key="7">
    <source>
        <dbReference type="ARBA" id="ARBA00023136"/>
    </source>
</evidence>
<evidence type="ECO:0000313" key="9">
    <source>
        <dbReference type="EMBL" id="QDB79991.1"/>
    </source>
</evidence>
<evidence type="ECO:0000256" key="3">
    <source>
        <dbReference type="ARBA" id="ARBA00022448"/>
    </source>
</evidence>
<dbReference type="EMBL" id="CP040899">
    <property type="protein sequence ID" value="QDB79991.1"/>
    <property type="molecule type" value="Genomic_DNA"/>
</dbReference>
<feature type="transmembrane region" description="Helical" evidence="8">
    <location>
        <begin position="390"/>
        <end position="411"/>
    </location>
</feature>
<keyword evidence="5 8" id="KW-0812">Transmembrane</keyword>
<proteinExistence type="inferred from homology"/>
<keyword evidence="6 8" id="KW-1133">Transmembrane helix</keyword>
<dbReference type="Pfam" id="PF01235">
    <property type="entry name" value="Na_Ala_symp"/>
    <property type="match status" value="1"/>
</dbReference>
<dbReference type="PRINTS" id="PR00175">
    <property type="entry name" value="NAALASMPORT"/>
</dbReference>
<dbReference type="PANTHER" id="PTHR30330">
    <property type="entry name" value="AGSS FAMILY TRANSPORTER, SODIUM-ALANINE"/>
    <property type="match status" value="1"/>
</dbReference>
<keyword evidence="4 8" id="KW-1003">Cell membrane</keyword>
<gene>
    <name evidence="9" type="ORF">FE251_11830</name>
</gene>
<dbReference type="RefSeq" id="WP_139948888.1">
    <property type="nucleotide sequence ID" value="NZ_CP040899.1"/>
</dbReference>
<feature type="transmembrane region" description="Helical" evidence="8">
    <location>
        <begin position="215"/>
        <end position="233"/>
    </location>
</feature>
<feature type="transmembrane region" description="Helical" evidence="8">
    <location>
        <begin position="15"/>
        <end position="33"/>
    </location>
</feature>
<evidence type="ECO:0000256" key="2">
    <source>
        <dbReference type="ARBA" id="ARBA00009261"/>
    </source>
</evidence>
<evidence type="ECO:0000256" key="4">
    <source>
        <dbReference type="ARBA" id="ARBA00022475"/>
    </source>
</evidence>
<name>A0ABX5VQU4_9MICO</name>
<feature type="transmembrane region" description="Helical" evidence="8">
    <location>
        <begin position="417"/>
        <end position="438"/>
    </location>
</feature>
<sequence length="485" mass="51067">METLNNVLQDVSNGLYTYVLIALLVGAGLYFTIRTRAVQVRFFTRMITVILRSREGSYGGISSFQAFAIGISSRVGTGNIAGVAIALTLGGPGAIFWMWVVALLGMATAFVEATLAQMFKVRWRDGTFRGGPAFYIQRGLGSRGWGAVFAVLLIFVFGFAFEMVQANTIAATLDSAHGVPAWVTAVLLVLLVVPVVFGGIRAVARVAELLAPLMALVYILIAVSVIVLNLGALPDVVGMIVRGAFGLDEALAGTGGGLLAAVLNGARRGLFSNEAGMGSAPNAAATATVRHPVQQGLIQSLGVFVDTLLVSSATAFIILLSGPSVYSPGETHEGQGAALTQLAAADSLGEWVTLPMTVLIFVFAFSSILGNFTYAEVNVDFLSSRRWASLALRTFVTLAVLVGALAELALVWTVADIAMGLMAIVNLVAIVTLGRWAIGALRDYEQFRQDDLGALLGRGNPLLPGDLPGDVWVSRDHTPVARPIL</sequence>
<comment type="similarity">
    <text evidence="2 8">Belongs to the alanine or glycine:cation symporter (AGCS) (TC 2.A.25) family.</text>
</comment>
<feature type="transmembrane region" description="Helical" evidence="8">
    <location>
        <begin position="239"/>
        <end position="263"/>
    </location>
</feature>
<feature type="transmembrane region" description="Helical" evidence="8">
    <location>
        <begin position="95"/>
        <end position="119"/>
    </location>
</feature>
<protein>
    <submittedName>
        <fullName evidence="9">Alanine:cation symporter family protein</fullName>
    </submittedName>
</protein>
<reference evidence="9 10" key="1">
    <citation type="submission" date="2019-05" db="EMBL/GenBank/DDBJ databases">
        <title>Georgenia *** sp. nov., and Georgenia *** sp. nov., isolated from the intestinal contents of plateau pika (Ochotona curzoniae) in the Qinghai-Tibet plateau of China.</title>
        <authorList>
            <person name="Tian Z."/>
        </authorList>
    </citation>
    <scope>NUCLEOTIDE SEQUENCE [LARGE SCALE GENOMIC DNA]</scope>
    <source>
        <strain evidence="9 10">Z294</strain>
    </source>
</reference>